<evidence type="ECO:0000313" key="14">
    <source>
        <dbReference type="Proteomes" id="UP001055712"/>
    </source>
</evidence>
<dbReference type="GO" id="GO:0008270">
    <property type="term" value="F:zinc ion binding"/>
    <property type="evidence" value="ECO:0007669"/>
    <property type="project" value="UniProtKB-KW"/>
</dbReference>
<feature type="domain" description="C6H2-type" evidence="12">
    <location>
        <begin position="11"/>
        <end position="64"/>
    </location>
</feature>
<proteinExistence type="inferred from homology"/>
<dbReference type="PRINTS" id="PR00599">
    <property type="entry name" value="MAPEPTIDASE"/>
</dbReference>
<evidence type="ECO:0000313" key="13">
    <source>
        <dbReference type="EMBL" id="KAI3432398.1"/>
    </source>
</evidence>
<comment type="subunit">
    <text evidence="8">Associates with the 60S ribosomal subunit of the 80S translational complex.</text>
</comment>
<dbReference type="NCBIfam" id="TIGR00500">
    <property type="entry name" value="met_pdase_I"/>
    <property type="match status" value="1"/>
</dbReference>
<gene>
    <name evidence="13" type="ORF">D9Q98_003954</name>
</gene>
<comment type="caution">
    <text evidence="13">The sequence shown here is derived from an EMBL/GenBank/DDBJ whole genome shotgun (WGS) entry which is preliminary data.</text>
</comment>
<dbReference type="HAMAP" id="MF_01974">
    <property type="entry name" value="MetAP_1"/>
    <property type="match status" value="1"/>
</dbReference>
<evidence type="ECO:0000256" key="6">
    <source>
        <dbReference type="ARBA" id="ARBA00022801"/>
    </source>
</evidence>
<dbReference type="CDD" id="cd01086">
    <property type="entry name" value="MetAP1"/>
    <property type="match status" value="1"/>
</dbReference>
<dbReference type="InterPro" id="IPR000994">
    <property type="entry name" value="Pept_M24"/>
</dbReference>
<evidence type="ECO:0000256" key="11">
    <source>
        <dbReference type="SAM" id="MobiDB-lite"/>
    </source>
</evidence>
<feature type="binding site" evidence="8">
    <location>
        <position position="299"/>
    </location>
    <ligand>
        <name>a protein</name>
        <dbReference type="ChEBI" id="CHEBI:16541"/>
    </ligand>
    <ligandPart>
        <name>N-terminal L-methionine residue</name>
        <dbReference type="ChEBI" id="CHEBI:64731"/>
    </ligandPart>
</feature>
<feature type="binding site" evidence="8">
    <location>
        <position position="201"/>
    </location>
    <ligand>
        <name>a protein</name>
        <dbReference type="ChEBI" id="CHEBI:16541"/>
    </ligand>
    <ligandPart>
        <name>N-terminal L-methionine residue</name>
        <dbReference type="ChEBI" id="CHEBI:64731"/>
    </ligandPart>
</feature>
<dbReference type="Gene3D" id="6.10.140.2220">
    <property type="match status" value="1"/>
</dbReference>
<dbReference type="InterPro" id="IPR036005">
    <property type="entry name" value="Creatinase/aminopeptidase-like"/>
</dbReference>
<dbReference type="PROSITE" id="PS52013">
    <property type="entry name" value="ZF_C6H2"/>
    <property type="match status" value="1"/>
</dbReference>
<feature type="binding site" evidence="8">
    <location>
        <position position="356"/>
    </location>
    <ligand>
        <name>Zn(2+)</name>
        <dbReference type="ChEBI" id="CHEBI:29105"/>
        <label>4</label>
        <note>catalytic</note>
    </ligand>
</feature>
<evidence type="ECO:0000256" key="5">
    <source>
        <dbReference type="ARBA" id="ARBA00022771"/>
    </source>
</evidence>
<reference evidence="13" key="2">
    <citation type="submission" date="2020-11" db="EMBL/GenBank/DDBJ databases">
        <authorList>
            <person name="Cecchin M."/>
            <person name="Marcolungo L."/>
            <person name="Rossato M."/>
            <person name="Girolomoni L."/>
            <person name="Cosentino E."/>
            <person name="Cuine S."/>
            <person name="Li-Beisson Y."/>
            <person name="Delledonne M."/>
            <person name="Ballottari M."/>
        </authorList>
    </citation>
    <scope>NUCLEOTIDE SEQUENCE</scope>
    <source>
        <strain evidence="13">211/11P</strain>
        <tissue evidence="13">Whole cell</tissue>
    </source>
</reference>
<evidence type="ECO:0000256" key="7">
    <source>
        <dbReference type="ARBA" id="ARBA00022833"/>
    </source>
</evidence>
<dbReference type="PANTHER" id="PTHR43330">
    <property type="entry name" value="METHIONINE AMINOPEPTIDASE"/>
    <property type="match status" value="1"/>
</dbReference>
<comment type="similarity">
    <text evidence="8 9">Belongs to the peptidase M24A family. Methionine aminopeptidase type 1 subfamily.</text>
</comment>
<protein>
    <recommendedName>
        <fullName evidence="10">Methionine aminopeptidase</fullName>
        <ecNumber evidence="10">3.4.11.18</ecNumber>
    </recommendedName>
</protein>
<dbReference type="InterPro" id="IPR002467">
    <property type="entry name" value="Pept_M24A_MAP1"/>
</dbReference>
<feature type="binding site" evidence="8">
    <location>
        <position position="229"/>
    </location>
    <ligand>
        <name>Zn(2+)</name>
        <dbReference type="ChEBI" id="CHEBI:29105"/>
        <label>3</label>
    </ligand>
</feature>
<dbReference type="SUPFAM" id="SSF144232">
    <property type="entry name" value="HIT/MYND zinc finger-like"/>
    <property type="match status" value="1"/>
</dbReference>
<dbReference type="Proteomes" id="UP001055712">
    <property type="component" value="Unassembled WGS sequence"/>
</dbReference>
<keyword evidence="1 8" id="KW-0031">Aminopeptidase</keyword>
<dbReference type="PANTHER" id="PTHR43330:SF7">
    <property type="entry name" value="METHIONINE AMINOPEPTIDASE 1"/>
    <property type="match status" value="1"/>
</dbReference>
<evidence type="ECO:0000256" key="9">
    <source>
        <dbReference type="PROSITE-ProRule" id="PRU01357"/>
    </source>
</evidence>
<evidence type="ECO:0000256" key="2">
    <source>
        <dbReference type="ARBA" id="ARBA00022490"/>
    </source>
</evidence>
<accession>A0A9D4YY64</accession>
<comment type="function">
    <text evidence="8 10">Cotranslationally removes the N-terminal methionine from nascent proteins. The N-terminal methionine is often cleaved when the second residue in the primary sequence is small and uncharged (Met-Ala-, Cys, Gly, Pro, Ser, Thr, or Val).</text>
</comment>
<dbReference type="EC" id="3.4.11.18" evidence="10"/>
<feature type="binding site" evidence="8">
    <location>
        <position position="356"/>
    </location>
    <ligand>
        <name>Zn(2+)</name>
        <dbReference type="ChEBI" id="CHEBI:29105"/>
        <label>3</label>
    </ligand>
</feature>
<reference evidence="13" key="1">
    <citation type="journal article" date="2019" name="Plant J.">
        <title>Chlorella vulgaris genome assembly and annotation reveals the molecular basis for metabolic acclimation to high light conditions.</title>
        <authorList>
            <person name="Cecchin M."/>
            <person name="Marcolungo L."/>
            <person name="Rossato M."/>
            <person name="Girolomoni L."/>
            <person name="Cosentino E."/>
            <person name="Cuine S."/>
            <person name="Li-Beisson Y."/>
            <person name="Delledonne M."/>
            <person name="Ballottari M."/>
        </authorList>
    </citation>
    <scope>NUCLEOTIDE SEQUENCE</scope>
    <source>
        <strain evidence="13">211/11P</strain>
    </source>
</reference>
<sequence length="406" mass="44554">MVQTESEGVEHLLCVTCQQPAKLQCPRCLELNLERDLAAFCSQDCFKASWTEHKKVHKPSATHGWHYCTRHGQGRSLNMPDFKWTGDLRPARIAPMRPIPSHIPKPDYYLTGVPVAEEESRQQKSVKLYSGKAVEGIRRACLVGRQVLDAAAAAVAPGVTTDEIDRVVHEATLAAGAYPSPYNYYSYPKSVCTSVNEVICHGIPDRRPLADGDIINVDVSVYLDGYNGDLNETFVVGQVDEASRNLIKVTYDCLHKAIAICKPGTPYRDIGDVISKHAKAHGMGVVRTYCGHGIGEFFHCAPNVPHYAKNKAKGVMRVGEVFTIEPMINQGSYRDKTWPDGWTSATEDGKRSAQFEHQLLITEDGCEVLTARLPTSPPLWWEVEQGSDGAEQPPPGAALAANGTAS</sequence>
<feature type="binding site" evidence="8">
    <location>
        <position position="229"/>
    </location>
    <ligand>
        <name>Zn(2+)</name>
        <dbReference type="ChEBI" id="CHEBI:29105"/>
        <label>4</label>
        <note>catalytic</note>
    </ligand>
</feature>
<dbReference type="GO" id="GO:0006508">
    <property type="term" value="P:proteolysis"/>
    <property type="evidence" value="ECO:0007669"/>
    <property type="project" value="UniProtKB-KW"/>
</dbReference>
<feature type="binding site" evidence="8">
    <location>
        <position position="292"/>
    </location>
    <ligand>
        <name>Zn(2+)</name>
        <dbReference type="ChEBI" id="CHEBI:29105"/>
        <label>4</label>
        <note>catalytic</note>
    </ligand>
</feature>
<comment type="catalytic activity">
    <reaction evidence="8 10">
        <text>Release of N-terminal amino acids, preferentially methionine, from peptides and arylamides.</text>
        <dbReference type="EC" id="3.4.11.18"/>
    </reaction>
</comment>
<evidence type="ECO:0000256" key="3">
    <source>
        <dbReference type="ARBA" id="ARBA00022670"/>
    </source>
</evidence>
<feature type="binding site" evidence="8">
    <location>
        <position position="325"/>
    </location>
    <ligand>
        <name>Zn(2+)</name>
        <dbReference type="ChEBI" id="CHEBI:29105"/>
        <label>4</label>
        <note>catalytic</note>
    </ligand>
</feature>
<comment type="cofactor">
    <cofactor evidence="8">
        <name>Zn(2+)</name>
        <dbReference type="ChEBI" id="CHEBI:29105"/>
    </cofactor>
    <cofactor evidence="8">
        <name>Co(2+)</name>
        <dbReference type="ChEBI" id="CHEBI:48828"/>
    </cofactor>
    <cofactor evidence="8">
        <name>Mn(2+)</name>
        <dbReference type="ChEBI" id="CHEBI:29035"/>
    </cofactor>
    <cofactor evidence="8">
        <name>Fe(2+)</name>
        <dbReference type="ChEBI" id="CHEBI:29033"/>
    </cofactor>
    <text evidence="8">Binds 2 divalent metal cations per subunit. Has a high-affinity and a low affinity metal-binding site. The true nature of the physiological cofactor is under debate. The enzyme is active with zinc, cobalt, manganese or divalent iron ions. Has high activity with zinc; zinc cofactor is transferred into the active site region by the ZNG1 zinc chaperone.</text>
</comment>
<dbReference type="InterPro" id="IPR001714">
    <property type="entry name" value="Pept_M24_MAP"/>
</dbReference>
<organism evidence="13 14">
    <name type="scientific">Chlorella vulgaris</name>
    <name type="common">Green alga</name>
    <dbReference type="NCBI Taxonomy" id="3077"/>
    <lineage>
        <taxon>Eukaryota</taxon>
        <taxon>Viridiplantae</taxon>
        <taxon>Chlorophyta</taxon>
        <taxon>core chlorophytes</taxon>
        <taxon>Trebouxiophyceae</taxon>
        <taxon>Chlorellales</taxon>
        <taxon>Chlorellaceae</taxon>
        <taxon>Chlorella clade</taxon>
        <taxon>Chlorella</taxon>
    </lineage>
</organism>
<keyword evidence="14" id="KW-1185">Reference proteome</keyword>
<dbReference type="OrthoDB" id="3209743at2759"/>
<keyword evidence="6 8" id="KW-0378">Hydrolase</keyword>
<dbReference type="InterPro" id="IPR031615">
    <property type="entry name" value="Zfn-C6H2"/>
</dbReference>
<dbReference type="AlphaFoldDB" id="A0A9D4YY64"/>
<feature type="region of interest" description="Disordered" evidence="11">
    <location>
        <begin position="382"/>
        <end position="406"/>
    </location>
</feature>
<dbReference type="Pfam" id="PF00557">
    <property type="entry name" value="Peptidase_M24"/>
    <property type="match status" value="1"/>
</dbReference>
<keyword evidence="4 8" id="KW-0479">Metal-binding</keyword>
<evidence type="ECO:0000256" key="4">
    <source>
        <dbReference type="ARBA" id="ARBA00022723"/>
    </source>
</evidence>
<dbReference type="PROSITE" id="PS00680">
    <property type="entry name" value="MAP_1"/>
    <property type="match status" value="1"/>
</dbReference>
<dbReference type="SUPFAM" id="SSF55920">
    <property type="entry name" value="Creatinase/aminopeptidase"/>
    <property type="match status" value="1"/>
</dbReference>
<keyword evidence="3 8" id="KW-0645">Protease</keyword>
<keyword evidence="2 8" id="KW-0963">Cytoplasm</keyword>
<feature type="binding site" evidence="8">
    <location>
        <position position="218"/>
    </location>
    <ligand>
        <name>Zn(2+)</name>
        <dbReference type="ChEBI" id="CHEBI:29105"/>
        <label>3</label>
    </ligand>
</feature>
<comment type="subcellular location">
    <subcellularLocation>
        <location evidence="8">Cytoplasm</location>
    </subcellularLocation>
</comment>
<evidence type="ECO:0000259" key="12">
    <source>
        <dbReference type="PROSITE" id="PS52013"/>
    </source>
</evidence>
<evidence type="ECO:0000256" key="8">
    <source>
        <dbReference type="HAMAP-Rule" id="MF_03174"/>
    </source>
</evidence>
<comment type="cofactor">
    <cofactor evidence="10">
        <name>Co(2+)</name>
        <dbReference type="ChEBI" id="CHEBI:48828"/>
    </cofactor>
    <cofactor evidence="10">
        <name>Zn(2+)</name>
        <dbReference type="ChEBI" id="CHEBI:29105"/>
    </cofactor>
    <cofactor evidence="10">
        <name>Mn(2+)</name>
        <dbReference type="ChEBI" id="CHEBI:29035"/>
    </cofactor>
    <cofactor evidence="10">
        <name>Fe(2+)</name>
        <dbReference type="ChEBI" id="CHEBI:29033"/>
    </cofactor>
    <text evidence="10">Binds 2 divalent metal cations per subunit. Has a high-affinity and a low affinity metal-binding site. The true nature of the physiological cofactor is under debate. The enzyme is active with cobalt, zinc, manganese or divalent iron ions.</text>
</comment>
<evidence type="ECO:0000256" key="1">
    <source>
        <dbReference type="ARBA" id="ARBA00022438"/>
    </source>
</evidence>
<dbReference type="EMBL" id="SIDB01000005">
    <property type="protein sequence ID" value="KAI3432398.1"/>
    <property type="molecule type" value="Genomic_DNA"/>
</dbReference>
<dbReference type="GO" id="GO:0004239">
    <property type="term" value="F:initiator methionyl aminopeptidase activity"/>
    <property type="evidence" value="ECO:0007669"/>
    <property type="project" value="UniProtKB-UniRule"/>
</dbReference>
<dbReference type="GO" id="GO:0005829">
    <property type="term" value="C:cytosol"/>
    <property type="evidence" value="ECO:0007669"/>
    <property type="project" value="TreeGrafter"/>
</dbReference>
<keyword evidence="7" id="KW-0862">Zinc</keyword>
<dbReference type="Gene3D" id="3.90.230.10">
    <property type="entry name" value="Creatinase/methionine aminopeptidase superfamily"/>
    <property type="match status" value="1"/>
</dbReference>
<keyword evidence="5 9" id="KW-0863">Zinc-finger</keyword>
<dbReference type="GO" id="GO:0070006">
    <property type="term" value="F:metalloaminopeptidase activity"/>
    <property type="evidence" value="ECO:0007669"/>
    <property type="project" value="UniProtKB-UniRule"/>
</dbReference>
<dbReference type="Pfam" id="PF15801">
    <property type="entry name" value="zf-C6H2"/>
    <property type="match status" value="1"/>
</dbReference>
<name>A0A9D4YY64_CHLVU</name>
<evidence type="ECO:0000256" key="10">
    <source>
        <dbReference type="RuleBase" id="RU003653"/>
    </source>
</evidence>